<dbReference type="InterPro" id="IPR036378">
    <property type="entry name" value="FAS1_dom_sf"/>
</dbReference>
<proteinExistence type="inferred from homology"/>
<organism evidence="5 6">
    <name type="scientific">Pisum sativum</name>
    <name type="common">Garden pea</name>
    <name type="synonym">Lathyrus oleraceus</name>
    <dbReference type="NCBI Taxonomy" id="3888"/>
    <lineage>
        <taxon>Eukaryota</taxon>
        <taxon>Viridiplantae</taxon>
        <taxon>Streptophyta</taxon>
        <taxon>Embryophyta</taxon>
        <taxon>Tracheophyta</taxon>
        <taxon>Spermatophyta</taxon>
        <taxon>Magnoliopsida</taxon>
        <taxon>eudicotyledons</taxon>
        <taxon>Gunneridae</taxon>
        <taxon>Pentapetalae</taxon>
        <taxon>rosids</taxon>
        <taxon>fabids</taxon>
        <taxon>Fabales</taxon>
        <taxon>Fabaceae</taxon>
        <taxon>Papilionoideae</taxon>
        <taxon>50 kb inversion clade</taxon>
        <taxon>NPAAA clade</taxon>
        <taxon>Hologalegina</taxon>
        <taxon>IRL clade</taxon>
        <taxon>Fabeae</taxon>
        <taxon>Lathyrus</taxon>
    </lineage>
</organism>
<reference evidence="5 6" key="1">
    <citation type="journal article" date="2022" name="Nat. Genet.">
        <title>Improved pea reference genome and pan-genome highlight genomic features and evolutionary characteristics.</title>
        <authorList>
            <person name="Yang T."/>
            <person name="Liu R."/>
            <person name="Luo Y."/>
            <person name="Hu S."/>
            <person name="Wang D."/>
            <person name="Wang C."/>
            <person name="Pandey M.K."/>
            <person name="Ge S."/>
            <person name="Xu Q."/>
            <person name="Li N."/>
            <person name="Li G."/>
            <person name="Huang Y."/>
            <person name="Saxena R.K."/>
            <person name="Ji Y."/>
            <person name="Li M."/>
            <person name="Yan X."/>
            <person name="He Y."/>
            <person name="Liu Y."/>
            <person name="Wang X."/>
            <person name="Xiang C."/>
            <person name="Varshney R.K."/>
            <person name="Ding H."/>
            <person name="Gao S."/>
            <person name="Zong X."/>
        </authorList>
    </citation>
    <scope>NUCLEOTIDE SEQUENCE [LARGE SCALE GENOMIC DNA]</scope>
    <source>
        <strain evidence="5 6">cv. Zhongwan 6</strain>
    </source>
</reference>
<feature type="compositionally biased region" description="Basic residues" evidence="2">
    <location>
        <begin position="348"/>
        <end position="360"/>
    </location>
</feature>
<dbReference type="Proteomes" id="UP001058974">
    <property type="component" value="Chromosome 2"/>
</dbReference>
<dbReference type="AlphaFoldDB" id="A0A9D4YID3"/>
<dbReference type="Pfam" id="PF02469">
    <property type="entry name" value="Fasciclin"/>
    <property type="match status" value="2"/>
</dbReference>
<evidence type="ECO:0000313" key="5">
    <source>
        <dbReference type="EMBL" id="KAI5437790.1"/>
    </source>
</evidence>
<keyword evidence="6" id="KW-1185">Reference proteome</keyword>
<feature type="signal peptide" evidence="3">
    <location>
        <begin position="1"/>
        <end position="26"/>
    </location>
</feature>
<evidence type="ECO:0000259" key="4">
    <source>
        <dbReference type="PROSITE" id="PS50213"/>
    </source>
</evidence>
<evidence type="ECO:0000256" key="2">
    <source>
        <dbReference type="SAM" id="MobiDB-lite"/>
    </source>
</evidence>
<comment type="similarity">
    <text evidence="1">Belongs to the fasciclin-like AGP family.</text>
</comment>
<dbReference type="SUPFAM" id="SSF82153">
    <property type="entry name" value="FAS1 domain"/>
    <property type="match status" value="2"/>
</dbReference>
<sequence>MASITSTTTFTITLLTFSLLLSLSSSHPSSTILDAAEILSTSGFEAMALNLELASQTLLARRQSRSLTVFAPTNFAFNQIPQLPLSLLRYHLLPNAFSLHSLRSLPYGANIATLLPGHSLTVTTSNRRLSINNVTVNPTPLLADGYLVIFQTDTFFDPYFQVPRPSSGACFSARKSAERNRDGFGSKRLISDSLTFSFMEASSALRSRGFSNMASFLDMQFLGLKERPDQLTLFAPMDEAMASHMGNITEYSDIVRRHLVPCKIMWNHLVTLEEGTLIWTYQRGFTLNVTKTHASSDLFLLNNGVPVIFPDLYNSDWLVIHGIGDILLDTTSTEDTVQHAESSLSKFDHHHHKNHHHHNRVYNPAEHSHFSAFH</sequence>
<gene>
    <name evidence="5" type="ORF">KIW84_023782</name>
</gene>
<dbReference type="InterPro" id="IPR052806">
    <property type="entry name" value="Fasciclin-like_AGP"/>
</dbReference>
<dbReference type="Gene3D" id="2.30.180.10">
    <property type="entry name" value="FAS1 domain"/>
    <property type="match status" value="2"/>
</dbReference>
<dbReference type="EMBL" id="JAMSHJ010000002">
    <property type="protein sequence ID" value="KAI5437790.1"/>
    <property type="molecule type" value="Genomic_DNA"/>
</dbReference>
<feature type="domain" description="FAS1" evidence="4">
    <location>
        <begin position="197"/>
        <end position="327"/>
    </location>
</feature>
<keyword evidence="3" id="KW-0732">Signal</keyword>
<dbReference type="PANTHER" id="PTHR33985:SF17">
    <property type="entry name" value="FASCICLIN-LIKE ARABINOGALACTAN PROTEIN 20"/>
    <property type="match status" value="1"/>
</dbReference>
<protein>
    <recommendedName>
        <fullName evidence="4">FAS1 domain-containing protein</fullName>
    </recommendedName>
</protein>
<name>A0A9D4YID3_PEA</name>
<feature type="chain" id="PRO_5038340356" description="FAS1 domain-containing protein" evidence="3">
    <location>
        <begin position="27"/>
        <end position="374"/>
    </location>
</feature>
<dbReference type="PANTHER" id="PTHR33985">
    <property type="entry name" value="OS02G0491300 PROTEIN-RELATED"/>
    <property type="match status" value="1"/>
</dbReference>
<evidence type="ECO:0000256" key="1">
    <source>
        <dbReference type="ARBA" id="ARBA00007843"/>
    </source>
</evidence>
<evidence type="ECO:0000313" key="6">
    <source>
        <dbReference type="Proteomes" id="UP001058974"/>
    </source>
</evidence>
<accession>A0A9D4YID3</accession>
<comment type="caution">
    <text evidence="5">The sequence shown here is derived from an EMBL/GenBank/DDBJ whole genome shotgun (WGS) entry which is preliminary data.</text>
</comment>
<dbReference type="Gramene" id="Psat02G0378200-T1">
    <property type="protein sequence ID" value="KAI5437790.1"/>
    <property type="gene ID" value="KIW84_023782"/>
</dbReference>
<feature type="domain" description="FAS1" evidence="4">
    <location>
        <begin position="16"/>
        <end position="155"/>
    </location>
</feature>
<dbReference type="Gramene" id="Psat2g129760.1">
    <property type="protein sequence ID" value="Psat2g129760.1.cds1"/>
    <property type="gene ID" value="Psat2g129760"/>
</dbReference>
<dbReference type="SMART" id="SM00554">
    <property type="entry name" value="FAS1"/>
    <property type="match status" value="2"/>
</dbReference>
<dbReference type="Gramene" id="PSAT_LOCUS8782_t1">
    <property type="protein sequence ID" value="CAL5188612.1"/>
    <property type="gene ID" value="PSAT_LOCUS8782"/>
</dbReference>
<dbReference type="PROSITE" id="PS50213">
    <property type="entry name" value="FAS1"/>
    <property type="match status" value="2"/>
</dbReference>
<evidence type="ECO:0000256" key="3">
    <source>
        <dbReference type="SAM" id="SignalP"/>
    </source>
</evidence>
<feature type="region of interest" description="Disordered" evidence="2">
    <location>
        <begin position="339"/>
        <end position="361"/>
    </location>
</feature>
<dbReference type="InterPro" id="IPR000782">
    <property type="entry name" value="FAS1_domain"/>
</dbReference>
<dbReference type="OrthoDB" id="1893649at2759"/>